<name>A0A2V4LU17_AQUAC</name>
<proteinExistence type="predicted"/>
<dbReference type="Proteomes" id="UP000248146">
    <property type="component" value="Unassembled WGS sequence"/>
</dbReference>
<gene>
    <name evidence="1" type="ORF">DMO17_11045</name>
</gene>
<protein>
    <submittedName>
        <fullName evidence="1">Uncharacterized protein</fullName>
    </submittedName>
</protein>
<evidence type="ECO:0000313" key="1">
    <source>
        <dbReference type="EMBL" id="PYC24597.1"/>
    </source>
</evidence>
<organism evidence="1 2">
    <name type="scientific">Aquipseudomonas alcaligenes</name>
    <name type="common">Pseudomonas alcaligenes</name>
    <dbReference type="NCBI Taxonomy" id="43263"/>
    <lineage>
        <taxon>Bacteria</taxon>
        <taxon>Pseudomonadati</taxon>
        <taxon>Pseudomonadota</taxon>
        <taxon>Gammaproteobacteria</taxon>
        <taxon>Pseudomonadales</taxon>
        <taxon>Pseudomonadaceae</taxon>
        <taxon>Aquipseudomonas</taxon>
    </lineage>
</organism>
<accession>A0A2V4LU17</accession>
<dbReference type="AlphaFoldDB" id="A0A2V4LU17"/>
<reference evidence="1 2" key="1">
    <citation type="submission" date="2018-06" db="EMBL/GenBank/DDBJ databases">
        <title>Pseudomonas diversity within urban Lake Michigan freshwaters.</title>
        <authorList>
            <person name="Batrich M."/>
            <person name="Hatzopoulos T."/>
            <person name="Putonti C."/>
        </authorList>
    </citation>
    <scope>NUCLEOTIDE SEQUENCE [LARGE SCALE GENOMIC DNA]</scope>
    <source>
        <strain evidence="1 2">MB-090714</strain>
    </source>
</reference>
<dbReference type="EMBL" id="QJRX01000005">
    <property type="protein sequence ID" value="PYC24597.1"/>
    <property type="molecule type" value="Genomic_DNA"/>
</dbReference>
<sequence length="132" mass="14660">MTGGLAWLRPQQMTRGQVAPQDVCDSCARSSSAVPLLQAGYSWVGARIDHRVLRALRHILGRIYCGWLAHLMPERRLRLMQFPRQRQPSGFIATRLGEVGLGRLRLDARLIGSVRCVGLVHDGLLRGPVGVQ</sequence>
<evidence type="ECO:0000313" key="2">
    <source>
        <dbReference type="Proteomes" id="UP000248146"/>
    </source>
</evidence>
<comment type="caution">
    <text evidence="1">The sequence shown here is derived from an EMBL/GenBank/DDBJ whole genome shotgun (WGS) entry which is preliminary data.</text>
</comment>